<reference evidence="3" key="1">
    <citation type="journal article" date="2014" name="Nat. Commun.">
        <title>Genomic adaptations of the halophilic Dead Sea filamentous fungus Eurotium rubrum.</title>
        <authorList>
            <person name="Kis-Papo T."/>
            <person name="Weig A.R."/>
            <person name="Riley R."/>
            <person name="Persoh D."/>
            <person name="Salamov A."/>
            <person name="Sun H."/>
            <person name="Lipzen A."/>
            <person name="Wasser S.P."/>
            <person name="Rambold G."/>
            <person name="Grigoriev I.V."/>
            <person name="Nevo E."/>
        </authorList>
    </citation>
    <scope>NUCLEOTIDE SEQUENCE [LARGE SCALE GENOMIC DNA]</scope>
    <source>
        <strain evidence="3">CBS 135680</strain>
    </source>
</reference>
<evidence type="ECO:0000313" key="2">
    <source>
        <dbReference type="EMBL" id="EYE95613.1"/>
    </source>
</evidence>
<evidence type="ECO:0000259" key="1">
    <source>
        <dbReference type="Pfam" id="PF01137"/>
    </source>
</evidence>
<dbReference type="Proteomes" id="UP000019804">
    <property type="component" value="Unassembled WGS sequence"/>
</dbReference>
<dbReference type="InterPro" id="IPR000228">
    <property type="entry name" value="RNA3'_term_phos_cyc"/>
</dbReference>
<dbReference type="PANTHER" id="PTHR11096:SF0">
    <property type="entry name" value="RNA 3'-TERMINAL PHOSPHATE CYCLASE"/>
    <property type="match status" value="1"/>
</dbReference>
<evidence type="ECO:0000313" key="3">
    <source>
        <dbReference type="Proteomes" id="UP000019804"/>
    </source>
</evidence>
<dbReference type="HOGENOM" id="CLU_027882_3_0_1"/>
<name>A0A017SF35_ASPRC</name>
<sequence length="437" mass="48829">MNAPISHQHTNMITLDGQTLEGGGQILRIAIALAALTNQPLSIHSIRGSRPGKKGLKASHLAAVQSLTEISNGVVEGATLRSETLSFYPPAPTEIPRVKQEYSIKLDTPGSAFLVFQALYPYLLRAGALAGIEGPIRVDITGGTNVTFSPSFDYVQQVLVPNLKALEFPGLSVEVQKRGWMTGPFELGTVRCLIDPLPLTTKPDGSVDCRFPSINLNNYKRGAITRIDITVLAPDDEVSWPTTEPSNDGNPTTRKFIEQETITALCNNDLPPHILNLEDPQSPVPINVHTSERTNHQTHIYLLLVGHTTTGFRIGRDFLLADAKDPRSKGKSKKHDKDSHRHALVKNLIESCVADFENELWNHNYDQYDCFDRRHQPCVDGYMRDQLVIFEALGRLYPSEENEKDEDEDSVEDEQYWSLHTKTARWVCKEFGLKLNR</sequence>
<dbReference type="PANTHER" id="PTHR11096">
    <property type="entry name" value="RNA 3' TERMINAL PHOSPHATE CYCLASE"/>
    <property type="match status" value="1"/>
</dbReference>
<dbReference type="SUPFAM" id="SSF55205">
    <property type="entry name" value="EPT/RTPC-like"/>
    <property type="match status" value="1"/>
</dbReference>
<organism evidence="2 3">
    <name type="scientific">Aspergillus ruber (strain CBS 135680)</name>
    <dbReference type="NCBI Taxonomy" id="1388766"/>
    <lineage>
        <taxon>Eukaryota</taxon>
        <taxon>Fungi</taxon>
        <taxon>Dikarya</taxon>
        <taxon>Ascomycota</taxon>
        <taxon>Pezizomycotina</taxon>
        <taxon>Eurotiomycetes</taxon>
        <taxon>Eurotiomycetidae</taxon>
        <taxon>Eurotiales</taxon>
        <taxon>Aspergillaceae</taxon>
        <taxon>Aspergillus</taxon>
        <taxon>Aspergillus subgen. Aspergillus</taxon>
    </lineage>
</organism>
<dbReference type="RefSeq" id="XP_040639301.1">
    <property type="nucleotide sequence ID" value="XM_040784246.1"/>
</dbReference>
<gene>
    <name evidence="2" type="ORF">EURHEDRAFT_455053</name>
</gene>
<dbReference type="GO" id="GO:0006396">
    <property type="term" value="P:RNA processing"/>
    <property type="evidence" value="ECO:0007669"/>
    <property type="project" value="InterPro"/>
</dbReference>
<dbReference type="OrthoDB" id="25029at2759"/>
<dbReference type="InterPro" id="IPR013792">
    <property type="entry name" value="RNA3'P_cycl/enolpyr_Trfase_a/b"/>
</dbReference>
<feature type="domain" description="RNA 3'-terminal phosphate cyclase" evidence="1">
    <location>
        <begin position="20"/>
        <end position="431"/>
    </location>
</feature>
<dbReference type="InterPro" id="IPR037136">
    <property type="entry name" value="RNA3'_phos_cyclase_dom_sf"/>
</dbReference>
<proteinExistence type="predicted"/>
<dbReference type="STRING" id="1388766.A0A017SF35"/>
<dbReference type="InterPro" id="IPR023797">
    <property type="entry name" value="RNA3'_phos_cyclase_dom"/>
</dbReference>
<dbReference type="GeneID" id="63699370"/>
<dbReference type="EMBL" id="KK088421">
    <property type="protein sequence ID" value="EYE95613.1"/>
    <property type="molecule type" value="Genomic_DNA"/>
</dbReference>
<protein>
    <submittedName>
        <fullName evidence="2">EPT/RTPC-like protein</fullName>
    </submittedName>
</protein>
<dbReference type="GO" id="GO:0003963">
    <property type="term" value="F:RNA-3'-phosphate cyclase activity"/>
    <property type="evidence" value="ECO:0007669"/>
    <property type="project" value="TreeGrafter"/>
</dbReference>
<dbReference type="Gene3D" id="3.65.10.20">
    <property type="entry name" value="RNA 3'-terminal phosphate cyclase domain"/>
    <property type="match status" value="2"/>
</dbReference>
<accession>A0A017SF35</accession>
<dbReference type="Pfam" id="PF01137">
    <property type="entry name" value="RTC"/>
    <property type="match status" value="1"/>
</dbReference>
<keyword evidence="3" id="KW-1185">Reference proteome</keyword>
<dbReference type="AlphaFoldDB" id="A0A017SF35"/>
<dbReference type="GO" id="GO:0005634">
    <property type="term" value="C:nucleus"/>
    <property type="evidence" value="ECO:0007669"/>
    <property type="project" value="TreeGrafter"/>
</dbReference>